<dbReference type="GO" id="GO:0008233">
    <property type="term" value="F:peptidase activity"/>
    <property type="evidence" value="ECO:0007669"/>
    <property type="project" value="UniProtKB-KW"/>
</dbReference>
<dbReference type="PROSITE" id="PS00870">
    <property type="entry name" value="CLPAB_1"/>
    <property type="match status" value="1"/>
</dbReference>
<dbReference type="PRINTS" id="PR00300">
    <property type="entry name" value="CLPPROTEASEA"/>
</dbReference>
<sequence>MDDNFSPRVKDVIAYSKEEALRLGHDFIGTEHLMLGLLRDGNGKAIDILNALDIDLDHLRRKVEILSPANPNITVTSNEKKNLHLTRQAERALKTTFLEAKLFQSTSINTAHLLLCILRNENDPTTKLLNKLKVDYDNVKEQFKFMITNDDDYIDLPKSESFSDDEPNEEEEGAKENPFGQSSAKSTKKSKTPVLDNFGRDLTVLAEEGKLDPVVGREKEIQRVSQILSRRKKNNPLLIGEPGVGKSAIAEGLALRIVKRKVSRILFNKRVVTLDLASLVAGTKYRGQFEERMKAVMNELEKNDDIILFIDEIHTIVGAGGATGSLDASNMFKPALARGEIQCIGATTLDEYRQYIEKDGALERRFQKVIVEPTTVEETIEILNNIKGKYEEHHNVDYTQEAIEACVKLTNRYMTERFLPDKAIDALDEAGSRVHITNIDVPKQILELEKKLEEVKETKNKVVKKQKYEEAAKLRDDEKRLEKELAVAQEKWEEETKQHREIVSEDNVADVVSMMTGIPVNRIAQTESNKLAQLPELIKGKVIGQDEAVAKVVKAIQRNRAGLKDPNKPIGSFIFLGQTGVGKTQLAKVLARELFDSEEALVRIDMSEYMEKFAISRLIGAPPGYVGYEEGGQLTEKVRRKPYAVILLDEIEKAHPDVFNMLLQVLDDGYLTDSLGRKIDFRNTIIIMTSNIGARKLKDFGQGVGFGTSAKAAQANDNSRSIIENALKKAFAPEFLNRIDDVMVFNALEREDINKIIDIELAHLIKRIKDLGYKLKLSKKAKDYIAEKGFDKDYGARPLKRAIQKYIEDALAEEIINSQLHEGDTIIMDLDAKSDELTIKIEKSETQTES</sequence>
<comment type="similarity">
    <text evidence="6">Belongs to the ClpA/ClpB family.</text>
</comment>
<dbReference type="Gene3D" id="3.40.50.300">
    <property type="entry name" value="P-loop containing nucleotide triphosphate hydrolases"/>
    <property type="match status" value="2"/>
</dbReference>
<feature type="region of interest" description="Disordered" evidence="8">
    <location>
        <begin position="156"/>
        <end position="192"/>
    </location>
</feature>
<feature type="compositionally biased region" description="Acidic residues" evidence="8">
    <location>
        <begin position="162"/>
        <end position="173"/>
    </location>
</feature>
<protein>
    <submittedName>
        <fullName evidence="11">ATP-dependent Clp protease ATP-binding subunit</fullName>
    </submittedName>
</protein>
<dbReference type="InterPro" id="IPR036628">
    <property type="entry name" value="Clp_N_dom_sf"/>
</dbReference>
<gene>
    <name evidence="11" type="ORF">MUY34_15640</name>
</gene>
<feature type="domain" description="Clp R" evidence="10">
    <location>
        <begin position="1"/>
        <end position="149"/>
    </location>
</feature>
<dbReference type="PROSITE" id="PS50151">
    <property type="entry name" value="UVR"/>
    <property type="match status" value="1"/>
</dbReference>
<evidence type="ECO:0000259" key="10">
    <source>
        <dbReference type="PROSITE" id="PS51903"/>
    </source>
</evidence>
<dbReference type="InterPro" id="IPR003959">
    <property type="entry name" value="ATPase_AAA_core"/>
</dbReference>
<dbReference type="Pfam" id="PF10431">
    <property type="entry name" value="ClpB_D2-small"/>
    <property type="match status" value="1"/>
</dbReference>
<dbReference type="InterPro" id="IPR018368">
    <property type="entry name" value="ClpA/B_CS1"/>
</dbReference>
<proteinExistence type="inferred from homology"/>
<dbReference type="InterPro" id="IPR001270">
    <property type="entry name" value="ClpA/B"/>
</dbReference>
<keyword evidence="12" id="KW-1185">Reference proteome</keyword>
<dbReference type="CDD" id="cd19499">
    <property type="entry name" value="RecA-like_ClpB_Hsp104-like"/>
    <property type="match status" value="1"/>
</dbReference>
<dbReference type="InterPro" id="IPR041546">
    <property type="entry name" value="ClpA/ClpB_AAA_lid"/>
</dbReference>
<evidence type="ECO:0000256" key="7">
    <source>
        <dbReference type="SAM" id="Coils"/>
    </source>
</evidence>
<dbReference type="RefSeq" id="WP_248413801.1">
    <property type="nucleotide sequence ID" value="NZ_JALPQF010000019.1"/>
</dbReference>
<evidence type="ECO:0000256" key="3">
    <source>
        <dbReference type="ARBA" id="ARBA00022840"/>
    </source>
</evidence>
<accession>A0ABT0HCJ5</accession>
<keyword evidence="7" id="KW-0175">Coiled coil</keyword>
<dbReference type="InterPro" id="IPR004176">
    <property type="entry name" value="Clp_R_N"/>
</dbReference>
<reference evidence="11" key="1">
    <citation type="submission" date="2022-04" db="EMBL/GenBank/DDBJ databases">
        <authorList>
            <person name="Ren T."/>
        </authorList>
    </citation>
    <scope>NUCLEOTIDE SEQUENCE</scope>
    <source>
        <strain evidence="11">F63249</strain>
    </source>
</reference>
<dbReference type="InterPro" id="IPR028299">
    <property type="entry name" value="ClpA/B_CS2"/>
</dbReference>
<dbReference type="Gene3D" id="1.10.1780.10">
    <property type="entry name" value="Clp, N-terminal domain"/>
    <property type="match status" value="1"/>
</dbReference>
<dbReference type="EMBL" id="JALPQF010000019">
    <property type="protein sequence ID" value="MCK8482066.1"/>
    <property type="molecule type" value="Genomic_DNA"/>
</dbReference>
<keyword evidence="2 6" id="KW-0547">Nucleotide-binding</keyword>
<feature type="domain" description="UVR" evidence="9">
    <location>
        <begin position="449"/>
        <end position="484"/>
    </location>
</feature>
<dbReference type="PANTHER" id="PTHR11638">
    <property type="entry name" value="ATP-DEPENDENT CLP PROTEASE"/>
    <property type="match status" value="1"/>
</dbReference>
<keyword evidence="11" id="KW-0645">Protease</keyword>
<dbReference type="Pfam" id="PF17871">
    <property type="entry name" value="AAA_lid_9"/>
    <property type="match status" value="1"/>
</dbReference>
<dbReference type="SMART" id="SM00382">
    <property type="entry name" value="AAA"/>
    <property type="match status" value="2"/>
</dbReference>
<dbReference type="PROSITE" id="PS51903">
    <property type="entry name" value="CLP_R"/>
    <property type="match status" value="1"/>
</dbReference>
<evidence type="ECO:0000256" key="2">
    <source>
        <dbReference type="ARBA" id="ARBA00022741"/>
    </source>
</evidence>
<dbReference type="CDD" id="cd00009">
    <property type="entry name" value="AAA"/>
    <property type="match status" value="1"/>
</dbReference>
<dbReference type="GO" id="GO:0005524">
    <property type="term" value="F:ATP binding"/>
    <property type="evidence" value="ECO:0007669"/>
    <property type="project" value="UniProtKB-KW"/>
</dbReference>
<keyword evidence="3 6" id="KW-0067">ATP-binding</keyword>
<evidence type="ECO:0000313" key="11">
    <source>
        <dbReference type="EMBL" id="MCK8482066.1"/>
    </source>
</evidence>
<dbReference type="Gene3D" id="1.10.8.60">
    <property type="match status" value="2"/>
</dbReference>
<dbReference type="GO" id="GO:0006508">
    <property type="term" value="P:proteolysis"/>
    <property type="evidence" value="ECO:0007669"/>
    <property type="project" value="UniProtKB-KW"/>
</dbReference>
<dbReference type="InterPro" id="IPR050130">
    <property type="entry name" value="ClpA_ClpB"/>
</dbReference>
<dbReference type="InterPro" id="IPR019489">
    <property type="entry name" value="Clp_ATPase_C"/>
</dbReference>
<evidence type="ECO:0000256" key="6">
    <source>
        <dbReference type="RuleBase" id="RU004432"/>
    </source>
</evidence>
<dbReference type="Pfam" id="PF02861">
    <property type="entry name" value="Clp_N"/>
    <property type="match status" value="1"/>
</dbReference>
<dbReference type="Pfam" id="PF07724">
    <property type="entry name" value="AAA_2"/>
    <property type="match status" value="1"/>
</dbReference>
<evidence type="ECO:0000256" key="1">
    <source>
        <dbReference type="ARBA" id="ARBA00022737"/>
    </source>
</evidence>
<evidence type="ECO:0000256" key="4">
    <source>
        <dbReference type="ARBA" id="ARBA00023186"/>
    </source>
</evidence>
<name>A0ABT0HCJ5_9FLAO</name>
<feature type="compositionally biased region" description="Low complexity" evidence="8">
    <location>
        <begin position="176"/>
        <end position="185"/>
    </location>
</feature>
<evidence type="ECO:0000256" key="5">
    <source>
        <dbReference type="PROSITE-ProRule" id="PRU01251"/>
    </source>
</evidence>
<dbReference type="Pfam" id="PF00004">
    <property type="entry name" value="AAA"/>
    <property type="match status" value="1"/>
</dbReference>
<feature type="coiled-coil region" evidence="7">
    <location>
        <begin position="445"/>
        <end position="498"/>
    </location>
</feature>
<dbReference type="InterPro" id="IPR001943">
    <property type="entry name" value="UVR_dom"/>
</dbReference>
<dbReference type="SUPFAM" id="SSF81923">
    <property type="entry name" value="Double Clp-N motif"/>
    <property type="match status" value="1"/>
</dbReference>
<dbReference type="SMART" id="SM01086">
    <property type="entry name" value="ClpB_D2-small"/>
    <property type="match status" value="1"/>
</dbReference>
<dbReference type="Gene3D" id="4.10.860.10">
    <property type="entry name" value="UVR domain"/>
    <property type="match status" value="1"/>
</dbReference>
<evidence type="ECO:0000259" key="9">
    <source>
        <dbReference type="PROSITE" id="PS50151"/>
    </source>
</evidence>
<keyword evidence="4 6" id="KW-0143">Chaperone</keyword>
<keyword evidence="1 5" id="KW-0677">Repeat</keyword>
<organism evidence="11 12">
    <name type="scientific">Psychroserpens algicola</name>
    <dbReference type="NCBI Taxonomy" id="1719034"/>
    <lineage>
        <taxon>Bacteria</taxon>
        <taxon>Pseudomonadati</taxon>
        <taxon>Bacteroidota</taxon>
        <taxon>Flavobacteriia</taxon>
        <taxon>Flavobacteriales</taxon>
        <taxon>Flavobacteriaceae</taxon>
        <taxon>Psychroserpens</taxon>
    </lineage>
</organism>
<comment type="caution">
    <text evidence="11">The sequence shown here is derived from an EMBL/GenBank/DDBJ whole genome shotgun (WGS) entry which is preliminary data.</text>
</comment>
<dbReference type="PROSITE" id="PS00871">
    <property type="entry name" value="CLPAB_2"/>
    <property type="match status" value="1"/>
</dbReference>
<dbReference type="InterPro" id="IPR003593">
    <property type="entry name" value="AAA+_ATPase"/>
</dbReference>
<dbReference type="SUPFAM" id="SSF52540">
    <property type="entry name" value="P-loop containing nucleoside triphosphate hydrolases"/>
    <property type="match status" value="2"/>
</dbReference>
<keyword evidence="11" id="KW-0378">Hydrolase</keyword>
<dbReference type="Proteomes" id="UP001203687">
    <property type="component" value="Unassembled WGS sequence"/>
</dbReference>
<evidence type="ECO:0000313" key="12">
    <source>
        <dbReference type="Proteomes" id="UP001203687"/>
    </source>
</evidence>
<dbReference type="PANTHER" id="PTHR11638:SF18">
    <property type="entry name" value="HEAT SHOCK PROTEIN 104"/>
    <property type="match status" value="1"/>
</dbReference>
<evidence type="ECO:0000256" key="8">
    <source>
        <dbReference type="SAM" id="MobiDB-lite"/>
    </source>
</evidence>
<dbReference type="InterPro" id="IPR027417">
    <property type="entry name" value="P-loop_NTPase"/>
</dbReference>